<evidence type="ECO:0000256" key="3">
    <source>
        <dbReference type="RuleBase" id="RU000411"/>
    </source>
</evidence>
<dbReference type="AlphaFoldDB" id="A0AAD7ZH07"/>
<feature type="region of interest" description="Disordered" evidence="4">
    <location>
        <begin position="322"/>
        <end position="350"/>
    </location>
</feature>
<feature type="domain" description="Serpin" evidence="5">
    <location>
        <begin position="36"/>
        <end position="319"/>
    </location>
</feature>
<dbReference type="Gene3D" id="3.30.497.10">
    <property type="entry name" value="Antithrombin, subunit I, domain 2"/>
    <property type="match status" value="2"/>
</dbReference>
<keyword evidence="7" id="KW-1185">Reference proteome</keyword>
<dbReference type="SMART" id="SM00093">
    <property type="entry name" value="SERPIN"/>
    <property type="match status" value="1"/>
</dbReference>
<dbReference type="InterPro" id="IPR042185">
    <property type="entry name" value="Serpin_sf_2"/>
</dbReference>
<dbReference type="SUPFAM" id="SSF56574">
    <property type="entry name" value="Serpins"/>
    <property type="match status" value="1"/>
</dbReference>
<keyword evidence="1" id="KW-0646">Protease inhibitor</keyword>
<dbReference type="Gene3D" id="2.30.39.10">
    <property type="entry name" value="Alpha-1-antitrypsin, domain 1"/>
    <property type="match status" value="2"/>
</dbReference>
<comment type="caution">
    <text evidence="6">The sequence shown here is derived from an EMBL/GenBank/DDBJ whole genome shotgun (WGS) entry which is preliminary data.</text>
</comment>
<keyword evidence="2" id="KW-0722">Serine protease inhibitor</keyword>
<feature type="compositionally biased region" description="Basic and acidic residues" evidence="4">
    <location>
        <begin position="326"/>
        <end position="345"/>
    </location>
</feature>
<evidence type="ECO:0000313" key="6">
    <source>
        <dbReference type="EMBL" id="KAJ9580155.1"/>
    </source>
</evidence>
<proteinExistence type="inferred from homology"/>
<name>A0AAD7ZH07_DIPPU</name>
<evidence type="ECO:0000259" key="5">
    <source>
        <dbReference type="SMART" id="SM00093"/>
    </source>
</evidence>
<dbReference type="InterPro" id="IPR000215">
    <property type="entry name" value="Serpin_fam"/>
</dbReference>
<organism evidence="6 7">
    <name type="scientific">Diploptera punctata</name>
    <name type="common">Pacific beetle cockroach</name>
    <dbReference type="NCBI Taxonomy" id="6984"/>
    <lineage>
        <taxon>Eukaryota</taxon>
        <taxon>Metazoa</taxon>
        <taxon>Ecdysozoa</taxon>
        <taxon>Arthropoda</taxon>
        <taxon>Hexapoda</taxon>
        <taxon>Insecta</taxon>
        <taxon>Pterygota</taxon>
        <taxon>Neoptera</taxon>
        <taxon>Polyneoptera</taxon>
        <taxon>Dictyoptera</taxon>
        <taxon>Blattodea</taxon>
        <taxon>Blaberoidea</taxon>
        <taxon>Blaberidae</taxon>
        <taxon>Diplopterinae</taxon>
        <taxon>Diploptera</taxon>
    </lineage>
</organism>
<dbReference type="InterPro" id="IPR036186">
    <property type="entry name" value="Serpin_sf"/>
</dbReference>
<accession>A0AAD7ZH07</accession>
<dbReference type="InterPro" id="IPR023796">
    <property type="entry name" value="Serpin_dom"/>
</dbReference>
<evidence type="ECO:0000256" key="2">
    <source>
        <dbReference type="ARBA" id="ARBA00022900"/>
    </source>
</evidence>
<sequence length="466" mass="53067">MTVSAPQSAIDEIFPNHTDGDKFIPPSESTFDSFDLRLCQILHKRGAGNLIVSPISLKLMLAMVYEGADNQAAEELRTALDLSEDRLASRNKYFNILKSLETKEPNLAMEVASKMFLRNDLTPWSLYKKILKYIYSADLEQLDFSKSTQAVRTINSWVSKATHGHIESMLDDVSPNTMALLLNAIYFKGLWRYPFNADATMTSTFQVSPTRKVSAEFMRLAQELYFSESVELDSKIIRLPYKMGIRDMFNPSTTNLDGIVRGRYVYVSKSPAESSIRGVVLGNRMGGESVNFYARHPFMFFIQDEKNGTVIFVGKLVDPTNSDTPLTREGEQRKKEKETSPDHGHYSTKSSNITISGRECLNSTIYFNVMICVIIIIYDFSGIPTHKMIQAKWKTTHQEKTKFNKTTRKCNKTVLNIQNQRANKTNHTMYYLNNLKCDSKDNFVQKTFIQVLYVPIGDGFNSSDVF</sequence>
<reference evidence="6" key="2">
    <citation type="submission" date="2023-05" db="EMBL/GenBank/DDBJ databases">
        <authorList>
            <person name="Fouks B."/>
        </authorList>
    </citation>
    <scope>NUCLEOTIDE SEQUENCE</scope>
    <source>
        <strain evidence="6">Stay&amp;Tobe</strain>
        <tissue evidence="6">Testes</tissue>
    </source>
</reference>
<dbReference type="Pfam" id="PF00079">
    <property type="entry name" value="Serpin"/>
    <property type="match status" value="1"/>
</dbReference>
<dbReference type="GO" id="GO:0004867">
    <property type="term" value="F:serine-type endopeptidase inhibitor activity"/>
    <property type="evidence" value="ECO:0007669"/>
    <property type="project" value="UniProtKB-KW"/>
</dbReference>
<dbReference type="InterPro" id="IPR042178">
    <property type="entry name" value="Serpin_sf_1"/>
</dbReference>
<dbReference type="Proteomes" id="UP001233999">
    <property type="component" value="Unassembled WGS sequence"/>
</dbReference>
<evidence type="ECO:0000256" key="4">
    <source>
        <dbReference type="SAM" id="MobiDB-lite"/>
    </source>
</evidence>
<reference evidence="6" key="1">
    <citation type="journal article" date="2023" name="IScience">
        <title>Live-bearing cockroach genome reveals convergent evolutionary mechanisms linked to viviparity in insects and beyond.</title>
        <authorList>
            <person name="Fouks B."/>
            <person name="Harrison M.C."/>
            <person name="Mikhailova A.A."/>
            <person name="Marchal E."/>
            <person name="English S."/>
            <person name="Carruthers M."/>
            <person name="Jennings E.C."/>
            <person name="Chiamaka E.L."/>
            <person name="Frigard R.A."/>
            <person name="Pippel M."/>
            <person name="Attardo G.M."/>
            <person name="Benoit J.B."/>
            <person name="Bornberg-Bauer E."/>
            <person name="Tobe S.S."/>
        </authorList>
    </citation>
    <scope>NUCLEOTIDE SEQUENCE</scope>
    <source>
        <strain evidence="6">Stay&amp;Tobe</strain>
    </source>
</reference>
<comment type="similarity">
    <text evidence="3">Belongs to the serpin family.</text>
</comment>
<dbReference type="GO" id="GO:0005615">
    <property type="term" value="C:extracellular space"/>
    <property type="evidence" value="ECO:0007669"/>
    <property type="project" value="InterPro"/>
</dbReference>
<protein>
    <recommendedName>
        <fullName evidence="5">Serpin domain-containing protein</fullName>
    </recommendedName>
</protein>
<evidence type="ECO:0000256" key="1">
    <source>
        <dbReference type="ARBA" id="ARBA00022690"/>
    </source>
</evidence>
<dbReference type="PANTHER" id="PTHR11461:SF357">
    <property type="entry name" value="SERINE PROTEASE INHIBITOR 27A"/>
    <property type="match status" value="1"/>
</dbReference>
<dbReference type="EMBL" id="JASPKZ010008358">
    <property type="protein sequence ID" value="KAJ9580155.1"/>
    <property type="molecule type" value="Genomic_DNA"/>
</dbReference>
<gene>
    <name evidence="6" type="ORF">L9F63_004172</name>
</gene>
<dbReference type="PANTHER" id="PTHR11461">
    <property type="entry name" value="SERINE PROTEASE INHIBITOR, SERPIN"/>
    <property type="match status" value="1"/>
</dbReference>
<evidence type="ECO:0000313" key="7">
    <source>
        <dbReference type="Proteomes" id="UP001233999"/>
    </source>
</evidence>